<dbReference type="InterPro" id="IPR029044">
    <property type="entry name" value="Nucleotide-diphossugar_trans"/>
</dbReference>
<protein>
    <submittedName>
        <fullName evidence="2">Glycosyl transferase</fullName>
    </submittedName>
</protein>
<keyword evidence="3" id="KW-1185">Reference proteome</keyword>
<reference evidence="3" key="1">
    <citation type="journal article" date="2019" name="Int. J. Syst. Evol. Microbiol.">
        <title>The Global Catalogue of Microorganisms (GCM) 10K type strain sequencing project: providing services to taxonomists for standard genome sequencing and annotation.</title>
        <authorList>
            <consortium name="The Broad Institute Genomics Platform"/>
            <consortium name="The Broad Institute Genome Sequencing Center for Infectious Disease"/>
            <person name="Wu L."/>
            <person name="Ma J."/>
        </authorList>
    </citation>
    <scope>NUCLEOTIDE SEQUENCE [LARGE SCALE GENOMIC DNA]</scope>
    <source>
        <strain evidence="3">NBRC 108894</strain>
    </source>
</reference>
<dbReference type="Proteomes" id="UP001157034">
    <property type="component" value="Unassembled WGS sequence"/>
</dbReference>
<dbReference type="InterPro" id="IPR001173">
    <property type="entry name" value="Glyco_trans_2-like"/>
</dbReference>
<organism evidence="2 3">
    <name type="scientific">Pseudolysinimonas kribbensis</name>
    <dbReference type="NCBI Taxonomy" id="433641"/>
    <lineage>
        <taxon>Bacteria</taxon>
        <taxon>Bacillati</taxon>
        <taxon>Actinomycetota</taxon>
        <taxon>Actinomycetes</taxon>
        <taxon>Micrococcales</taxon>
        <taxon>Microbacteriaceae</taxon>
        <taxon>Pseudolysinimonas</taxon>
    </lineage>
</organism>
<dbReference type="EMBL" id="BSVB01000001">
    <property type="protein sequence ID" value="GMA94268.1"/>
    <property type="molecule type" value="Genomic_DNA"/>
</dbReference>
<dbReference type="CDD" id="cd04186">
    <property type="entry name" value="GT_2_like_c"/>
    <property type="match status" value="1"/>
</dbReference>
<feature type="domain" description="Glycosyltransferase 2-like" evidence="1">
    <location>
        <begin position="8"/>
        <end position="190"/>
    </location>
</feature>
<dbReference type="Pfam" id="PF00535">
    <property type="entry name" value="Glycos_transf_2"/>
    <property type="match status" value="1"/>
</dbReference>
<dbReference type="RefSeq" id="WP_284253250.1">
    <property type="nucleotide sequence ID" value="NZ_BAAAQO010000003.1"/>
</dbReference>
<evidence type="ECO:0000313" key="3">
    <source>
        <dbReference type="Proteomes" id="UP001157034"/>
    </source>
</evidence>
<dbReference type="GO" id="GO:0016740">
    <property type="term" value="F:transferase activity"/>
    <property type="evidence" value="ECO:0007669"/>
    <property type="project" value="UniProtKB-KW"/>
</dbReference>
<dbReference type="PANTHER" id="PTHR43179">
    <property type="entry name" value="RHAMNOSYLTRANSFERASE WBBL"/>
    <property type="match status" value="1"/>
</dbReference>
<comment type="caution">
    <text evidence="2">The sequence shown here is derived from an EMBL/GenBank/DDBJ whole genome shotgun (WGS) entry which is preliminary data.</text>
</comment>
<keyword evidence="2" id="KW-0808">Transferase</keyword>
<dbReference type="PANTHER" id="PTHR43179:SF7">
    <property type="entry name" value="RHAMNOSYLTRANSFERASE WBBL"/>
    <property type="match status" value="1"/>
</dbReference>
<sequence length="283" mass="30966">MSPAAVGVVTVTYNTGETLRAFLSSLASATGREVDVVVVDNASADPEPARAIATEHGARFLVLDRNVGYGAGIEAGIEELDPEIPFVLASNPDVTFTPGALDELLDRAAAHPEGGAFGPRVLEGDGALYPSARPLPSLRVGLGHALFVRMWPANPWTRVYRATPDVTRERATGWLSGACLLLRRSAYDAIGGFDAEYFMYFEDVDLGARMQKAHWQNVYLPSAIVTHTGAHSTTNDSRAMERVHHQSAYRYLSRKYASWYLLPLRAALRIGLEARSRWLSRSH</sequence>
<accession>A0ABQ6K1D4</accession>
<dbReference type="Gene3D" id="3.90.550.10">
    <property type="entry name" value="Spore Coat Polysaccharide Biosynthesis Protein SpsA, Chain A"/>
    <property type="match status" value="1"/>
</dbReference>
<proteinExistence type="predicted"/>
<dbReference type="SUPFAM" id="SSF53448">
    <property type="entry name" value="Nucleotide-diphospho-sugar transferases"/>
    <property type="match status" value="1"/>
</dbReference>
<evidence type="ECO:0000259" key="1">
    <source>
        <dbReference type="Pfam" id="PF00535"/>
    </source>
</evidence>
<name>A0ABQ6K1D4_9MICO</name>
<gene>
    <name evidence="2" type="ORF">GCM10025881_10920</name>
</gene>
<evidence type="ECO:0000313" key="2">
    <source>
        <dbReference type="EMBL" id="GMA94268.1"/>
    </source>
</evidence>